<dbReference type="EMBL" id="CP018044">
    <property type="protein sequence ID" value="ATU21036.1"/>
    <property type="molecule type" value="Genomic_DNA"/>
</dbReference>
<dbReference type="AlphaFoldDB" id="A0A2D3D850"/>
<proteinExistence type="predicted"/>
<protein>
    <recommendedName>
        <fullName evidence="3">Alpha beta hydrolase</fullName>
    </recommendedName>
</protein>
<sequence length="210" mass="23420">MSNESQHSELREPPLTAVVFDYFGALVDWRPERIVGMFYPDGVTAMFFDPDDPHGYDYYRRRAIEGWDDKRIIDAYSDEHGPAVGWIMRLLLENRTLGFYDMPEGVPTRLRELHRAGVRLYGFANCSGRAVDLMHAKYPWLSLLDGTIDGRLTPEETITAFELDPASTTFITADPSRADALAHAGLTAGDTARFLAQTGKGRTGGFVGLA</sequence>
<dbReference type="SUPFAM" id="SSF56784">
    <property type="entry name" value="HAD-like"/>
    <property type="match status" value="1"/>
</dbReference>
<dbReference type="Proteomes" id="UP000229907">
    <property type="component" value="Chromosome"/>
</dbReference>
<evidence type="ECO:0000313" key="2">
    <source>
        <dbReference type="Proteomes" id="UP000229907"/>
    </source>
</evidence>
<dbReference type="KEGG" id="bcho:BcFMB_09010"/>
<organism evidence="1 2">
    <name type="scientific">Bifidobacterium choerinum</name>
    <dbReference type="NCBI Taxonomy" id="35760"/>
    <lineage>
        <taxon>Bacteria</taxon>
        <taxon>Bacillati</taxon>
        <taxon>Actinomycetota</taxon>
        <taxon>Actinomycetes</taxon>
        <taxon>Bifidobacteriales</taxon>
        <taxon>Bifidobacteriaceae</taxon>
        <taxon>Bifidobacterium</taxon>
    </lineage>
</organism>
<dbReference type="InterPro" id="IPR036412">
    <property type="entry name" value="HAD-like_sf"/>
</dbReference>
<gene>
    <name evidence="1" type="ORF">BcFMB_09010</name>
</gene>
<evidence type="ECO:0000313" key="1">
    <source>
        <dbReference type="EMBL" id="ATU21036.1"/>
    </source>
</evidence>
<dbReference type="RefSeq" id="WP_099721618.1">
    <property type="nucleotide sequence ID" value="NZ_CP018044.1"/>
</dbReference>
<reference evidence="1 2" key="1">
    <citation type="submission" date="2016-11" db="EMBL/GenBank/DDBJ databases">
        <title>complete genome sequence of Bifidobacterium choerinum strain FMB-1.</title>
        <authorList>
            <person name="Park C.-S."/>
            <person name="Jung D.-H."/>
            <person name="Choi D.-S."/>
        </authorList>
    </citation>
    <scope>NUCLEOTIDE SEQUENCE [LARGE SCALE GENOMIC DNA]</scope>
    <source>
        <strain evidence="1 2">FMB-1</strain>
    </source>
</reference>
<name>A0A2D3D850_9BIFI</name>
<accession>A0A2D3D850</accession>
<evidence type="ECO:0008006" key="3">
    <source>
        <dbReference type="Google" id="ProtNLM"/>
    </source>
</evidence>